<evidence type="ECO:0000256" key="4">
    <source>
        <dbReference type="ARBA" id="ARBA00022679"/>
    </source>
</evidence>
<dbReference type="InterPro" id="IPR037143">
    <property type="entry name" value="4-PPantetheinyl_Trfase_dom_sf"/>
</dbReference>
<dbReference type="PANTHER" id="PTHR12215">
    <property type="entry name" value="PHOSPHOPANTETHEINE TRANSFERASE"/>
    <property type="match status" value="1"/>
</dbReference>
<comment type="catalytic activity">
    <reaction evidence="7">
        <text>apo-[ACP] + CoA = holo-[ACP] + adenosine 3',5'-bisphosphate + H(+)</text>
        <dbReference type="Rhea" id="RHEA:12068"/>
        <dbReference type="Rhea" id="RHEA-COMP:9685"/>
        <dbReference type="Rhea" id="RHEA-COMP:9690"/>
        <dbReference type="ChEBI" id="CHEBI:15378"/>
        <dbReference type="ChEBI" id="CHEBI:29999"/>
        <dbReference type="ChEBI" id="CHEBI:57287"/>
        <dbReference type="ChEBI" id="CHEBI:58343"/>
        <dbReference type="ChEBI" id="CHEBI:64479"/>
        <dbReference type="EC" id="2.7.8.7"/>
    </reaction>
    <physiologicalReaction direction="left-to-right" evidence="7">
        <dbReference type="Rhea" id="RHEA:12069"/>
    </physiologicalReaction>
</comment>
<sequence length="299" mass="34435">MFSSRSVRLAVKARIWNPTQNEWKHAAQCIQIEEKDRIGKFIFKKDAKLAMAGRLLLRYAVSKMLNVPCRILKFSRTDKGKPFLTSPIDMSSPRCDVSFNISHQGDYVVLAAQRGSPIGVDIMKVEWPRNKPVPEFFSTMERQLTLHEWSEVNKRKGDMEQLKTFFRLWCLKESVVKAMGTGIGFQVNRLNFIFKTPELHSDKMTRDTSMEIDEEPAPEWKFQETMLEDHIVAVAVNVASELTPNPLTPNPLTDNEEVPSFQVLDIQEILSHCEPLTGNCPDMDYWDLFSKRQEEPGIK</sequence>
<dbReference type="GO" id="GO:0008897">
    <property type="term" value="F:holo-[acyl-carrier-protein] synthase activity"/>
    <property type="evidence" value="ECO:0007669"/>
    <property type="project" value="UniProtKB-EC"/>
</dbReference>
<evidence type="ECO:0000256" key="3">
    <source>
        <dbReference type="ARBA" id="ARBA00016301"/>
    </source>
</evidence>
<feature type="domain" description="4'-phosphopantetheinyl transferase" evidence="9">
    <location>
        <begin position="117"/>
        <end position="235"/>
    </location>
</feature>
<evidence type="ECO:0000256" key="5">
    <source>
        <dbReference type="ARBA" id="ARBA00030484"/>
    </source>
</evidence>
<dbReference type="FunFam" id="3.90.470.20:FF:000003">
    <property type="entry name" value="L-aminoadipate-semialdehyde dehydrogenase-phosphopantetheinyl transferase"/>
    <property type="match status" value="1"/>
</dbReference>
<evidence type="ECO:0000259" key="9">
    <source>
        <dbReference type="Pfam" id="PF01648"/>
    </source>
</evidence>
<dbReference type="InterPro" id="IPR055066">
    <property type="entry name" value="AASDHPPT_N"/>
</dbReference>
<evidence type="ECO:0000256" key="8">
    <source>
        <dbReference type="ARBA" id="ARBA00048794"/>
    </source>
</evidence>
<comment type="catalytic activity">
    <reaction evidence="8">
        <text>apo-[ACP] + acetyl-CoA = acetyl-[ACP] + adenosine 3',5'-bisphosphate + H(+)</text>
        <dbReference type="Rhea" id="RHEA:46564"/>
        <dbReference type="Rhea" id="RHEA-COMP:9621"/>
        <dbReference type="Rhea" id="RHEA-COMP:9690"/>
        <dbReference type="ChEBI" id="CHEBI:15378"/>
        <dbReference type="ChEBI" id="CHEBI:29999"/>
        <dbReference type="ChEBI" id="CHEBI:57288"/>
        <dbReference type="ChEBI" id="CHEBI:58343"/>
        <dbReference type="ChEBI" id="CHEBI:78446"/>
    </reaction>
    <physiologicalReaction direction="left-to-right" evidence="8">
        <dbReference type="Rhea" id="RHEA:46565"/>
    </physiologicalReaction>
</comment>
<dbReference type="GO" id="GO:0000287">
    <property type="term" value="F:magnesium ion binding"/>
    <property type="evidence" value="ECO:0007669"/>
    <property type="project" value="InterPro"/>
</dbReference>
<name>A0A0B7AFI9_9EUPU</name>
<dbReference type="InterPro" id="IPR050559">
    <property type="entry name" value="P-Pant_transferase_sf"/>
</dbReference>
<dbReference type="Gene3D" id="3.90.470.20">
    <property type="entry name" value="4'-phosphopantetheinyl transferase domain"/>
    <property type="match status" value="2"/>
</dbReference>
<gene>
    <name evidence="11" type="primary">ORF112063</name>
</gene>
<evidence type="ECO:0000256" key="1">
    <source>
        <dbReference type="ARBA" id="ARBA00006195"/>
    </source>
</evidence>
<dbReference type="SUPFAM" id="SSF56214">
    <property type="entry name" value="4'-phosphopantetheinyl transferase"/>
    <property type="match status" value="2"/>
</dbReference>
<dbReference type="Pfam" id="PF22624">
    <property type="entry name" value="AASDHPPT_N"/>
    <property type="match status" value="1"/>
</dbReference>
<dbReference type="PANTHER" id="PTHR12215:SF10">
    <property type="entry name" value="L-AMINOADIPATE-SEMIALDEHYDE DEHYDROGENASE-PHOSPHOPANTETHEINYL TRANSFERASE"/>
    <property type="match status" value="1"/>
</dbReference>
<keyword evidence="4" id="KW-0808">Transferase</keyword>
<dbReference type="AlphaFoldDB" id="A0A0B7AFI9"/>
<dbReference type="InterPro" id="IPR008278">
    <property type="entry name" value="4-PPantetheinyl_Trfase_dom"/>
</dbReference>
<evidence type="ECO:0000259" key="10">
    <source>
        <dbReference type="Pfam" id="PF22624"/>
    </source>
</evidence>
<reference evidence="11" key="1">
    <citation type="submission" date="2014-12" db="EMBL/GenBank/DDBJ databases">
        <title>Insight into the proteome of Arion vulgaris.</title>
        <authorList>
            <person name="Aradska J."/>
            <person name="Bulat T."/>
            <person name="Smidak R."/>
            <person name="Sarate P."/>
            <person name="Gangsoo J."/>
            <person name="Sialana F."/>
            <person name="Bilban M."/>
            <person name="Lubec G."/>
        </authorList>
    </citation>
    <scope>NUCLEOTIDE SEQUENCE</scope>
    <source>
        <tissue evidence="11">Skin</tissue>
    </source>
</reference>
<organism evidence="11">
    <name type="scientific">Arion vulgaris</name>
    <dbReference type="NCBI Taxonomy" id="1028688"/>
    <lineage>
        <taxon>Eukaryota</taxon>
        <taxon>Metazoa</taxon>
        <taxon>Spiralia</taxon>
        <taxon>Lophotrochozoa</taxon>
        <taxon>Mollusca</taxon>
        <taxon>Gastropoda</taxon>
        <taxon>Heterobranchia</taxon>
        <taxon>Euthyneura</taxon>
        <taxon>Panpulmonata</taxon>
        <taxon>Eupulmonata</taxon>
        <taxon>Stylommatophora</taxon>
        <taxon>Helicina</taxon>
        <taxon>Arionoidea</taxon>
        <taxon>Arionidae</taxon>
        <taxon>Arion</taxon>
    </lineage>
</organism>
<evidence type="ECO:0000256" key="7">
    <source>
        <dbReference type="ARBA" id="ARBA00048641"/>
    </source>
</evidence>
<comment type="similarity">
    <text evidence="1">Belongs to the P-Pant transferase superfamily. AcpS family.</text>
</comment>
<dbReference type="EC" id="2.7.8.7" evidence="2"/>
<evidence type="ECO:0000313" key="11">
    <source>
        <dbReference type="EMBL" id="CEK78821.1"/>
    </source>
</evidence>
<feature type="domain" description="4'-phosphopantetheinyl transferase N-terminal" evidence="10">
    <location>
        <begin position="16"/>
        <end position="113"/>
    </location>
</feature>
<evidence type="ECO:0000256" key="6">
    <source>
        <dbReference type="ARBA" id="ARBA00033443"/>
    </source>
</evidence>
<evidence type="ECO:0000256" key="2">
    <source>
        <dbReference type="ARBA" id="ARBA00013172"/>
    </source>
</evidence>
<proteinExistence type="inferred from homology"/>
<dbReference type="Pfam" id="PF01648">
    <property type="entry name" value="ACPS"/>
    <property type="match status" value="1"/>
</dbReference>
<dbReference type="GO" id="GO:0005829">
    <property type="term" value="C:cytosol"/>
    <property type="evidence" value="ECO:0007669"/>
    <property type="project" value="TreeGrafter"/>
</dbReference>
<dbReference type="EMBL" id="HACG01031956">
    <property type="protein sequence ID" value="CEK78821.1"/>
    <property type="molecule type" value="Transcribed_RNA"/>
</dbReference>
<protein>
    <recommendedName>
        <fullName evidence="3">L-aminoadipate-semialdehyde dehydrogenase-phosphopantetheinyl transferase</fullName>
        <ecNumber evidence="2">2.7.8.7</ecNumber>
    </recommendedName>
    <alternativeName>
        <fullName evidence="5">4'-phosphopantetheinyl transferase</fullName>
    </alternativeName>
    <alternativeName>
        <fullName evidence="6">Alpha-aminoadipic semialdehyde dehydrogenase-phosphopantetheinyl transferase</fullName>
    </alternativeName>
</protein>
<dbReference type="GO" id="GO:0019878">
    <property type="term" value="P:lysine biosynthetic process via aminoadipic acid"/>
    <property type="evidence" value="ECO:0007669"/>
    <property type="project" value="TreeGrafter"/>
</dbReference>
<accession>A0A0B7AFI9</accession>